<feature type="transmembrane region" description="Helical" evidence="1">
    <location>
        <begin position="32"/>
        <end position="65"/>
    </location>
</feature>
<reference evidence="2" key="2">
    <citation type="journal article" date="2022" name="Sci. Rep.">
        <title>In silico prediction of the enzymes involved in the degradation of the herbicide molinate by Gulosibacter molinativorax ON4T.</title>
        <authorList>
            <person name="Lopes A.R."/>
            <person name="Bunin E."/>
            <person name="Viana A.T."/>
            <person name="Froufe H."/>
            <person name="Munoz-Merida A."/>
            <person name="Pinho D."/>
            <person name="Figueiredo J."/>
            <person name="Barroso C."/>
            <person name="Vaz-Moreira I."/>
            <person name="Bellanger X."/>
            <person name="Egas C."/>
            <person name="Nunes O.C."/>
        </authorList>
    </citation>
    <scope>NUCLEOTIDE SEQUENCE</scope>
    <source>
        <strain evidence="2">ON4</strain>
    </source>
</reference>
<evidence type="ECO:0000256" key="1">
    <source>
        <dbReference type="SAM" id="Phobius"/>
    </source>
</evidence>
<keyword evidence="1" id="KW-0472">Membrane</keyword>
<evidence type="ECO:0008006" key="4">
    <source>
        <dbReference type="Google" id="ProtNLM"/>
    </source>
</evidence>
<sequence length="315" mass="34718">MQWRRRGPALELNFEKPIGDKMWRKNAFSPGAIPWLWGIGWGVAGIAGYAALAVIGGVISLFAGAAILPPLAVLIGGLVVGPAAGIAGFLAGRKKQDSVRERQATEYRYTEAITDAVGNEYRGAGAKTFLNKIAEVMRTGRPLRANVLSVNGYAEFSIEPIGPSSIRIQPLEIPAEGKLYNKLARQFVSKPVDESLVTAPVDKKMAVLEERLEAIRKVGNIDSRHQAYPQFSMLQVDRISEYRQLASRANRVASINSPEAQATAMELLENLDHVVDLMKVGVDELEVNVLKDAEIRSDAHLIFLRDKYNRLEREE</sequence>
<evidence type="ECO:0000313" key="2">
    <source>
        <dbReference type="EMBL" id="MDJ1372208.1"/>
    </source>
</evidence>
<gene>
    <name evidence="2" type="ORF">C7K25_12645</name>
</gene>
<organism evidence="2 3">
    <name type="scientific">Gulosibacter molinativorax</name>
    <dbReference type="NCBI Taxonomy" id="256821"/>
    <lineage>
        <taxon>Bacteria</taxon>
        <taxon>Bacillati</taxon>
        <taxon>Actinomycetota</taxon>
        <taxon>Actinomycetes</taxon>
        <taxon>Micrococcales</taxon>
        <taxon>Microbacteriaceae</taxon>
        <taxon>Gulosibacter</taxon>
    </lineage>
</organism>
<keyword evidence="3" id="KW-1185">Reference proteome</keyword>
<evidence type="ECO:0000313" key="3">
    <source>
        <dbReference type="Proteomes" id="UP001170379"/>
    </source>
</evidence>
<dbReference type="EMBL" id="PXVD01000021">
    <property type="protein sequence ID" value="MDJ1372208.1"/>
    <property type="molecule type" value="Genomic_DNA"/>
</dbReference>
<accession>A0ABT7CAU6</accession>
<keyword evidence="1" id="KW-1133">Transmembrane helix</keyword>
<reference evidence="2" key="1">
    <citation type="submission" date="2018-03" db="EMBL/GenBank/DDBJ databases">
        <authorList>
            <person name="Nunes O.C."/>
            <person name="Lopes A.R."/>
            <person name="Froufe H."/>
            <person name="Munoz-Merida A."/>
            <person name="Barroso C."/>
            <person name="Egas C."/>
        </authorList>
    </citation>
    <scope>NUCLEOTIDE SEQUENCE</scope>
    <source>
        <strain evidence="2">ON4</strain>
    </source>
</reference>
<dbReference type="Proteomes" id="UP001170379">
    <property type="component" value="Unassembled WGS sequence"/>
</dbReference>
<keyword evidence="1" id="KW-0812">Transmembrane</keyword>
<protein>
    <recommendedName>
        <fullName evidence="4">5-bromo-4-chloroindolyl phosphate hydrolysis protein</fullName>
    </recommendedName>
</protein>
<feature type="transmembrane region" description="Helical" evidence="1">
    <location>
        <begin position="71"/>
        <end position="92"/>
    </location>
</feature>
<comment type="caution">
    <text evidence="2">The sequence shown here is derived from an EMBL/GenBank/DDBJ whole genome shotgun (WGS) entry which is preliminary data.</text>
</comment>
<proteinExistence type="predicted"/>
<name>A0ABT7CAU6_9MICO</name>